<keyword evidence="1" id="KW-1133">Transmembrane helix</keyword>
<organism evidence="2 3">
    <name type="scientific">Panicum virgatum</name>
    <name type="common">Blackwell switchgrass</name>
    <dbReference type="NCBI Taxonomy" id="38727"/>
    <lineage>
        <taxon>Eukaryota</taxon>
        <taxon>Viridiplantae</taxon>
        <taxon>Streptophyta</taxon>
        <taxon>Embryophyta</taxon>
        <taxon>Tracheophyta</taxon>
        <taxon>Spermatophyta</taxon>
        <taxon>Magnoliopsida</taxon>
        <taxon>Liliopsida</taxon>
        <taxon>Poales</taxon>
        <taxon>Poaceae</taxon>
        <taxon>PACMAD clade</taxon>
        <taxon>Panicoideae</taxon>
        <taxon>Panicodae</taxon>
        <taxon>Paniceae</taxon>
        <taxon>Panicinae</taxon>
        <taxon>Panicum</taxon>
        <taxon>Panicum sect. Hiantes</taxon>
    </lineage>
</organism>
<feature type="transmembrane region" description="Helical" evidence="1">
    <location>
        <begin position="43"/>
        <end position="63"/>
    </location>
</feature>
<evidence type="ECO:0000256" key="1">
    <source>
        <dbReference type="SAM" id="Phobius"/>
    </source>
</evidence>
<dbReference type="Pfam" id="PF20100">
    <property type="entry name" value="DUF6490"/>
    <property type="match status" value="1"/>
</dbReference>
<gene>
    <name evidence="2" type="ORF">PVAP13_1KG195100</name>
</gene>
<keyword evidence="1" id="KW-0812">Transmembrane</keyword>
<dbReference type="Proteomes" id="UP000823388">
    <property type="component" value="Chromosome 1K"/>
</dbReference>
<protein>
    <submittedName>
        <fullName evidence="2">Uncharacterized protein</fullName>
    </submittedName>
</protein>
<reference evidence="2" key="1">
    <citation type="submission" date="2020-05" db="EMBL/GenBank/DDBJ databases">
        <title>WGS assembly of Panicum virgatum.</title>
        <authorList>
            <person name="Lovell J.T."/>
            <person name="Jenkins J."/>
            <person name="Shu S."/>
            <person name="Juenger T.E."/>
            <person name="Schmutz J."/>
        </authorList>
    </citation>
    <scope>NUCLEOTIDE SEQUENCE</scope>
    <source>
        <strain evidence="2">AP13</strain>
    </source>
</reference>
<dbReference type="PANTHER" id="PTHR46610:SF27">
    <property type="entry name" value="PGG DOMAIN-CONTAINING PROTEIN"/>
    <property type="match status" value="1"/>
</dbReference>
<proteinExistence type="predicted"/>
<evidence type="ECO:0000313" key="3">
    <source>
        <dbReference type="Proteomes" id="UP000823388"/>
    </source>
</evidence>
<accession>A0A8T0XIM0</accession>
<name>A0A8T0XIM0_PANVG</name>
<comment type="caution">
    <text evidence="2">The sequence shown here is derived from an EMBL/GenBank/DDBJ whole genome shotgun (WGS) entry which is preliminary data.</text>
</comment>
<feature type="transmembrane region" description="Helical" evidence="1">
    <location>
        <begin position="75"/>
        <end position="101"/>
    </location>
</feature>
<dbReference type="InterPro" id="IPR045501">
    <property type="entry name" value="DUF6490"/>
</dbReference>
<keyword evidence="1" id="KW-0472">Membrane</keyword>
<dbReference type="EMBL" id="CM029037">
    <property type="protein sequence ID" value="KAG2657083.1"/>
    <property type="molecule type" value="Genomic_DNA"/>
</dbReference>
<sequence>MDDPPAAEDPGGRLPRGLIPLGFLFTFNSGMTIYHPQGDVQSVAVAVFSYLDLILLIVCLGSYERAAARSSTRQRLKAAVGILTTLLVAAFCYRVTAMVWMPLPMAALVWAMAFVTITGSIYHALLAHPESSSTTSGPQNLGESLL</sequence>
<dbReference type="PANTHER" id="PTHR46610">
    <property type="entry name" value="OS05G0181300 PROTEIN"/>
    <property type="match status" value="1"/>
</dbReference>
<keyword evidence="3" id="KW-1185">Reference proteome</keyword>
<dbReference type="AlphaFoldDB" id="A0A8T0XIM0"/>
<feature type="transmembrane region" description="Helical" evidence="1">
    <location>
        <begin position="107"/>
        <end position="126"/>
    </location>
</feature>
<evidence type="ECO:0000313" key="2">
    <source>
        <dbReference type="EMBL" id="KAG2657083.1"/>
    </source>
</evidence>